<dbReference type="InterPro" id="IPR036271">
    <property type="entry name" value="Tet_transcr_reg_TetR-rel_C_sf"/>
</dbReference>
<dbReference type="PANTHER" id="PTHR30055">
    <property type="entry name" value="HTH-TYPE TRANSCRIPTIONAL REGULATOR RUTR"/>
    <property type="match status" value="1"/>
</dbReference>
<dbReference type="SUPFAM" id="SSF48498">
    <property type="entry name" value="Tetracyclin repressor-like, C-terminal domain"/>
    <property type="match status" value="1"/>
</dbReference>
<dbReference type="Proteomes" id="UP000595636">
    <property type="component" value="Chromosome"/>
</dbReference>
<gene>
    <name evidence="4" type="ORF">JEQ17_32845</name>
</gene>
<dbReference type="GO" id="GO:0003700">
    <property type="term" value="F:DNA-binding transcription factor activity"/>
    <property type="evidence" value="ECO:0007669"/>
    <property type="project" value="TreeGrafter"/>
</dbReference>
<keyword evidence="5" id="KW-1185">Reference proteome</keyword>
<protein>
    <submittedName>
        <fullName evidence="4">TetR/AcrR family transcriptional regulator</fullName>
    </submittedName>
</protein>
<dbReference type="SUPFAM" id="SSF46689">
    <property type="entry name" value="Homeodomain-like"/>
    <property type="match status" value="1"/>
</dbReference>
<organism evidence="4 5">
    <name type="scientific">Streptomyces liliifuscus</name>
    <dbReference type="NCBI Taxonomy" id="2797636"/>
    <lineage>
        <taxon>Bacteria</taxon>
        <taxon>Bacillati</taxon>
        <taxon>Actinomycetota</taxon>
        <taxon>Actinomycetes</taxon>
        <taxon>Kitasatosporales</taxon>
        <taxon>Streptomycetaceae</taxon>
        <taxon>Streptomyces</taxon>
    </lineage>
</organism>
<feature type="DNA-binding region" description="H-T-H motif" evidence="2">
    <location>
        <begin position="39"/>
        <end position="58"/>
    </location>
</feature>
<dbReference type="EMBL" id="CP066831">
    <property type="protein sequence ID" value="QQM43703.1"/>
    <property type="molecule type" value="Genomic_DNA"/>
</dbReference>
<reference evidence="4 5" key="1">
    <citation type="submission" date="2020-12" db="EMBL/GenBank/DDBJ databases">
        <title>A novel species.</title>
        <authorList>
            <person name="Li K."/>
        </authorList>
    </citation>
    <scope>NUCLEOTIDE SEQUENCE [LARGE SCALE GENOMIC DNA]</scope>
    <source>
        <strain evidence="4 5">ZYC-3</strain>
    </source>
</reference>
<feature type="domain" description="HTH tetR-type" evidence="3">
    <location>
        <begin position="16"/>
        <end position="76"/>
    </location>
</feature>
<dbReference type="InterPro" id="IPR050109">
    <property type="entry name" value="HTH-type_TetR-like_transc_reg"/>
</dbReference>
<dbReference type="InterPro" id="IPR001647">
    <property type="entry name" value="HTH_TetR"/>
</dbReference>
<evidence type="ECO:0000313" key="4">
    <source>
        <dbReference type="EMBL" id="QQM43703.1"/>
    </source>
</evidence>
<dbReference type="Gene3D" id="1.10.357.10">
    <property type="entry name" value="Tetracycline Repressor, domain 2"/>
    <property type="match status" value="1"/>
</dbReference>
<dbReference type="GO" id="GO:0000976">
    <property type="term" value="F:transcription cis-regulatory region binding"/>
    <property type="evidence" value="ECO:0007669"/>
    <property type="project" value="TreeGrafter"/>
</dbReference>
<evidence type="ECO:0000313" key="5">
    <source>
        <dbReference type="Proteomes" id="UP000595636"/>
    </source>
</evidence>
<sequence length="228" mass="24266">MLTAMAAAPSERADAVRNRQKILAAAARLVAAGAAERLSLDEVARVADVGVGTVYRRFGDRAGLVFALLEEQHQLFRARVVEGPPPLGPQADAADRLRAFLHALVDLSVGQRELLLLAESSSPPARYLSASYDFQHAHAGRLIAELRPDADADFLADALLAPFAPSLIDHQSRVRGFSPERIKAGFDQLLRSTLEPGAVTTAAVEPTSSRLPAEAGTVADDGCANARR</sequence>
<dbReference type="KEGG" id="slf:JEQ17_32845"/>
<dbReference type="Pfam" id="PF00440">
    <property type="entry name" value="TetR_N"/>
    <property type="match status" value="1"/>
</dbReference>
<name>A0A7T7KZM0_9ACTN</name>
<dbReference type="PROSITE" id="PS50977">
    <property type="entry name" value="HTH_TETR_2"/>
    <property type="match status" value="1"/>
</dbReference>
<dbReference type="PANTHER" id="PTHR30055:SF209">
    <property type="entry name" value="POSSIBLE TRANSCRIPTIONAL REGULATORY PROTEIN (PROBABLY TETR-FAMILY)"/>
    <property type="match status" value="1"/>
</dbReference>
<evidence type="ECO:0000259" key="3">
    <source>
        <dbReference type="PROSITE" id="PS50977"/>
    </source>
</evidence>
<evidence type="ECO:0000256" key="1">
    <source>
        <dbReference type="ARBA" id="ARBA00023125"/>
    </source>
</evidence>
<proteinExistence type="predicted"/>
<dbReference type="InterPro" id="IPR009057">
    <property type="entry name" value="Homeodomain-like_sf"/>
</dbReference>
<evidence type="ECO:0000256" key="2">
    <source>
        <dbReference type="PROSITE-ProRule" id="PRU00335"/>
    </source>
</evidence>
<accession>A0A7T7KZM0</accession>
<keyword evidence="1 2" id="KW-0238">DNA-binding</keyword>
<dbReference type="AlphaFoldDB" id="A0A7T7KZM0"/>